<proteinExistence type="predicted"/>
<name>A0ABX7SMT6_9CAUL</name>
<dbReference type="RefSeq" id="WP_207825688.1">
    <property type="nucleotide sequence ID" value="NZ_CP062006.1"/>
</dbReference>
<organism evidence="1 2">
    <name type="scientific">Brevundimonas pondensis</name>
    <dbReference type="NCBI Taxonomy" id="2774189"/>
    <lineage>
        <taxon>Bacteria</taxon>
        <taxon>Pseudomonadati</taxon>
        <taxon>Pseudomonadota</taxon>
        <taxon>Alphaproteobacteria</taxon>
        <taxon>Caulobacterales</taxon>
        <taxon>Caulobacteraceae</taxon>
        <taxon>Brevundimonas</taxon>
    </lineage>
</organism>
<dbReference type="Proteomes" id="UP000663942">
    <property type="component" value="Chromosome"/>
</dbReference>
<gene>
    <name evidence="1" type="ORF">IFE19_03460</name>
</gene>
<keyword evidence="2" id="KW-1185">Reference proteome</keyword>
<protein>
    <submittedName>
        <fullName evidence="1">Uncharacterized protein</fullName>
    </submittedName>
</protein>
<dbReference type="EMBL" id="CP062006">
    <property type="protein sequence ID" value="QTC88461.1"/>
    <property type="molecule type" value="Genomic_DNA"/>
</dbReference>
<evidence type="ECO:0000313" key="1">
    <source>
        <dbReference type="EMBL" id="QTC88461.1"/>
    </source>
</evidence>
<sequence>MSIAAALIVLVAQTSDFQAVYCDPPIFIPPSEFSTRFHGEVIGIIPDDGALETSTRRAALVQPRALRMGQLPSEPVEVIFYVSVDNPCAHMQRTPTNGDLVDVYLNAEGRTVGWSFVEKPDRPSR</sequence>
<reference evidence="1 2" key="1">
    <citation type="submission" date="2020-09" db="EMBL/GenBank/DDBJ databases">
        <title>Brevundimonas sp. LVF1 isolated from an oligotrophic pond in Goettingen, Germany.</title>
        <authorList>
            <person name="Friedrich I."/>
            <person name="Klassen A."/>
            <person name="Neubauer H."/>
            <person name="Schneider D."/>
            <person name="Hertel R."/>
            <person name="Daniel R."/>
        </authorList>
    </citation>
    <scope>NUCLEOTIDE SEQUENCE [LARGE SCALE GENOMIC DNA]</scope>
    <source>
        <strain evidence="1 2">LVF1</strain>
    </source>
</reference>
<evidence type="ECO:0000313" key="2">
    <source>
        <dbReference type="Proteomes" id="UP000663942"/>
    </source>
</evidence>
<accession>A0ABX7SMT6</accession>